<reference evidence="1 2" key="1">
    <citation type="submission" date="2018-10" db="EMBL/GenBank/DDBJ databases">
        <title>Genomic Encyclopedia of Archaeal and Bacterial Type Strains, Phase II (KMG-II): from individual species to whole genera.</title>
        <authorList>
            <person name="Goeker M."/>
        </authorList>
    </citation>
    <scope>NUCLEOTIDE SEQUENCE [LARGE SCALE GENOMIC DNA]</scope>
    <source>
        <strain evidence="1 2">DSM 25217</strain>
    </source>
</reference>
<dbReference type="AlphaFoldDB" id="A0A3M0CWI8"/>
<proteinExistence type="predicted"/>
<name>A0A3M0CWI8_9PROT</name>
<organism evidence="1 2">
    <name type="scientific">Eilatimonas milleporae</name>
    <dbReference type="NCBI Taxonomy" id="911205"/>
    <lineage>
        <taxon>Bacteria</taxon>
        <taxon>Pseudomonadati</taxon>
        <taxon>Pseudomonadota</taxon>
        <taxon>Alphaproteobacteria</taxon>
        <taxon>Kordiimonadales</taxon>
        <taxon>Kordiimonadaceae</taxon>
        <taxon>Eilatimonas</taxon>
    </lineage>
</organism>
<comment type="caution">
    <text evidence="1">The sequence shown here is derived from an EMBL/GenBank/DDBJ whole genome shotgun (WGS) entry which is preliminary data.</text>
</comment>
<dbReference type="EMBL" id="REFR01000011">
    <property type="protein sequence ID" value="RMB08163.1"/>
    <property type="molecule type" value="Genomic_DNA"/>
</dbReference>
<dbReference type="InParanoid" id="A0A3M0CWI8"/>
<keyword evidence="2" id="KW-1185">Reference proteome</keyword>
<dbReference type="RefSeq" id="WP_121938900.1">
    <property type="nucleotide sequence ID" value="NZ_REFR01000011.1"/>
</dbReference>
<accession>A0A3M0CWI8</accession>
<evidence type="ECO:0000313" key="1">
    <source>
        <dbReference type="EMBL" id="RMB08163.1"/>
    </source>
</evidence>
<gene>
    <name evidence="1" type="ORF">BXY39_2259</name>
</gene>
<dbReference type="OrthoDB" id="7226105at2"/>
<sequence>MKTGMTWPDRILAGLLLVLAASLATALGLPVAPPATLPQTAPATAQAGVQAANRPDRGNRDAMVATVLARPLFRPDRTPIAAGDKAAPEEDTKTVAGRAGFEQGGLPRLTGVIISRHTRAALFETGPQTNKSVPLGGRIGGWTVKDIQRNSVTLERGTTRRTLNLVDTDKGSETS</sequence>
<dbReference type="Proteomes" id="UP000271227">
    <property type="component" value="Unassembled WGS sequence"/>
</dbReference>
<evidence type="ECO:0000313" key="2">
    <source>
        <dbReference type="Proteomes" id="UP000271227"/>
    </source>
</evidence>
<protein>
    <submittedName>
        <fullName evidence="1">General secretion pathway protein N</fullName>
    </submittedName>
</protein>